<dbReference type="Proteomes" id="UP000708208">
    <property type="component" value="Unassembled WGS sequence"/>
</dbReference>
<reference evidence="1" key="1">
    <citation type="submission" date="2021-06" db="EMBL/GenBank/DDBJ databases">
        <authorList>
            <person name="Hodson N. C."/>
            <person name="Mongue J. A."/>
            <person name="Jaron S. K."/>
        </authorList>
    </citation>
    <scope>NUCLEOTIDE SEQUENCE</scope>
</reference>
<protein>
    <submittedName>
        <fullName evidence="1">Uncharacterized protein</fullName>
    </submittedName>
</protein>
<proteinExistence type="predicted"/>
<evidence type="ECO:0000313" key="1">
    <source>
        <dbReference type="EMBL" id="CAG7823683.1"/>
    </source>
</evidence>
<sequence>MSARIATDVWCSTRSIKMFYSTKR</sequence>
<gene>
    <name evidence="1" type="ORF">AFUS01_LOCUS33884</name>
</gene>
<feature type="non-terminal residue" evidence="1">
    <location>
        <position position="1"/>
    </location>
</feature>
<keyword evidence="2" id="KW-1185">Reference proteome</keyword>
<name>A0A8J2L1H3_9HEXA</name>
<dbReference type="EMBL" id="CAJVCH010530291">
    <property type="protein sequence ID" value="CAG7823683.1"/>
    <property type="molecule type" value="Genomic_DNA"/>
</dbReference>
<evidence type="ECO:0000313" key="2">
    <source>
        <dbReference type="Proteomes" id="UP000708208"/>
    </source>
</evidence>
<accession>A0A8J2L1H3</accession>
<dbReference type="AlphaFoldDB" id="A0A8J2L1H3"/>
<organism evidence="1 2">
    <name type="scientific">Allacma fusca</name>
    <dbReference type="NCBI Taxonomy" id="39272"/>
    <lineage>
        <taxon>Eukaryota</taxon>
        <taxon>Metazoa</taxon>
        <taxon>Ecdysozoa</taxon>
        <taxon>Arthropoda</taxon>
        <taxon>Hexapoda</taxon>
        <taxon>Collembola</taxon>
        <taxon>Symphypleona</taxon>
        <taxon>Sminthuridae</taxon>
        <taxon>Allacma</taxon>
    </lineage>
</organism>
<comment type="caution">
    <text evidence="1">The sequence shown here is derived from an EMBL/GenBank/DDBJ whole genome shotgun (WGS) entry which is preliminary data.</text>
</comment>